<evidence type="ECO:0000256" key="7">
    <source>
        <dbReference type="ARBA" id="ARBA00019179"/>
    </source>
</evidence>
<sequence>MLYPAKAIKRSETLYCLNIILRIWLLFLEQENLHFNTLKMLQLFLNPDLVEAGCDEAGRGCLAGPVFAAAVILPPDFSCELLNDSKQLKEKTRYSLRKVIEEQALAWAVGVVSHTEIDEINILNASFLAMHRAVSDLKMTPEHLLIDGNRFKKYENIPHTCVVKGDGKYLAIAAASVLAKTYRDDFMMKLNEEYPQYGWNQNKGYPTIRHRLAIEEHGITPYHRLTFNLTNKQLRLDF</sequence>
<dbReference type="GO" id="GO:0032299">
    <property type="term" value="C:ribonuclease H2 complex"/>
    <property type="evidence" value="ECO:0007669"/>
    <property type="project" value="TreeGrafter"/>
</dbReference>
<dbReference type="GO" id="GO:0003723">
    <property type="term" value="F:RNA binding"/>
    <property type="evidence" value="ECO:0007669"/>
    <property type="project" value="UniProtKB-UniRule"/>
</dbReference>
<evidence type="ECO:0000256" key="2">
    <source>
        <dbReference type="ARBA" id="ARBA00001946"/>
    </source>
</evidence>
<proteinExistence type="inferred from homology"/>
<dbReference type="EMBL" id="QICL01000003">
    <property type="protein sequence ID" value="PXV67530.1"/>
    <property type="molecule type" value="Genomic_DNA"/>
</dbReference>
<comment type="function">
    <text evidence="3 14 16">Endonuclease that specifically degrades the RNA of RNA-DNA hybrids.</text>
</comment>
<dbReference type="Pfam" id="PF01351">
    <property type="entry name" value="RNase_HII"/>
    <property type="match status" value="1"/>
</dbReference>
<evidence type="ECO:0000256" key="6">
    <source>
        <dbReference type="ARBA" id="ARBA00012180"/>
    </source>
</evidence>
<organism evidence="18 19">
    <name type="scientific">Dysgonomonas alginatilytica</name>
    <dbReference type="NCBI Taxonomy" id="1605892"/>
    <lineage>
        <taxon>Bacteria</taxon>
        <taxon>Pseudomonadati</taxon>
        <taxon>Bacteroidota</taxon>
        <taxon>Bacteroidia</taxon>
        <taxon>Bacteroidales</taxon>
        <taxon>Dysgonomonadaceae</taxon>
        <taxon>Dysgonomonas</taxon>
    </lineage>
</organism>
<dbReference type="PANTHER" id="PTHR10954:SF18">
    <property type="entry name" value="RIBONUCLEASE HII"/>
    <property type="match status" value="1"/>
</dbReference>
<comment type="catalytic activity">
    <reaction evidence="1 14 15 16">
        <text>Endonucleolytic cleavage to 5'-phosphomonoester.</text>
        <dbReference type="EC" id="3.1.26.4"/>
    </reaction>
</comment>
<keyword evidence="12 14" id="KW-0378">Hydrolase</keyword>
<dbReference type="InterPro" id="IPR001352">
    <property type="entry name" value="RNase_HII/HIII"/>
</dbReference>
<evidence type="ECO:0000256" key="9">
    <source>
        <dbReference type="ARBA" id="ARBA00022722"/>
    </source>
</evidence>
<dbReference type="SUPFAM" id="SSF53098">
    <property type="entry name" value="Ribonuclease H-like"/>
    <property type="match status" value="1"/>
</dbReference>
<dbReference type="GO" id="GO:0004523">
    <property type="term" value="F:RNA-DNA hybrid ribonuclease activity"/>
    <property type="evidence" value="ECO:0007669"/>
    <property type="project" value="UniProtKB-UniRule"/>
</dbReference>
<evidence type="ECO:0000313" key="18">
    <source>
        <dbReference type="EMBL" id="PXV67530.1"/>
    </source>
</evidence>
<keyword evidence="11 14" id="KW-0255">Endonuclease</keyword>
<keyword evidence="10 14" id="KW-0479">Metal-binding</keyword>
<feature type="binding site" evidence="14 15">
    <location>
        <position position="55"/>
    </location>
    <ligand>
        <name>a divalent metal cation</name>
        <dbReference type="ChEBI" id="CHEBI:60240"/>
    </ligand>
</feature>
<dbReference type="InterPro" id="IPR024567">
    <property type="entry name" value="RNase_HII/HIII_dom"/>
</dbReference>
<evidence type="ECO:0000256" key="11">
    <source>
        <dbReference type="ARBA" id="ARBA00022759"/>
    </source>
</evidence>
<dbReference type="AlphaFoldDB" id="A0A2V3PUG3"/>
<keyword evidence="8 14" id="KW-0963">Cytoplasm</keyword>
<dbReference type="PROSITE" id="PS51975">
    <property type="entry name" value="RNASE_H_2"/>
    <property type="match status" value="1"/>
</dbReference>
<evidence type="ECO:0000259" key="17">
    <source>
        <dbReference type="PROSITE" id="PS51975"/>
    </source>
</evidence>
<evidence type="ECO:0000256" key="3">
    <source>
        <dbReference type="ARBA" id="ARBA00004065"/>
    </source>
</evidence>
<keyword evidence="9 14" id="KW-0540">Nuclease</keyword>
<evidence type="ECO:0000256" key="4">
    <source>
        <dbReference type="ARBA" id="ARBA00004496"/>
    </source>
</evidence>
<protein>
    <recommendedName>
        <fullName evidence="7 14">Ribonuclease HII</fullName>
        <shortName evidence="14">RNase HII</shortName>
        <ecNumber evidence="6 14">3.1.26.4</ecNumber>
    </recommendedName>
</protein>
<dbReference type="InterPro" id="IPR036397">
    <property type="entry name" value="RNaseH_sf"/>
</dbReference>
<dbReference type="Proteomes" id="UP000247973">
    <property type="component" value="Unassembled WGS sequence"/>
</dbReference>
<feature type="binding site" evidence="14 15">
    <location>
        <position position="56"/>
    </location>
    <ligand>
        <name>a divalent metal cation</name>
        <dbReference type="ChEBI" id="CHEBI:60240"/>
    </ligand>
</feature>
<comment type="cofactor">
    <cofactor evidence="14 15">
        <name>Mn(2+)</name>
        <dbReference type="ChEBI" id="CHEBI:29035"/>
    </cofactor>
    <cofactor evidence="14 15">
        <name>Mg(2+)</name>
        <dbReference type="ChEBI" id="CHEBI:18420"/>
    </cofactor>
    <text evidence="14 15">Manganese or magnesium. Binds 1 divalent metal ion per monomer in the absence of substrate. May bind a second metal ion after substrate binding.</text>
</comment>
<dbReference type="Gene3D" id="3.30.420.10">
    <property type="entry name" value="Ribonuclease H-like superfamily/Ribonuclease H"/>
    <property type="match status" value="1"/>
</dbReference>
<evidence type="ECO:0000256" key="12">
    <source>
        <dbReference type="ARBA" id="ARBA00022801"/>
    </source>
</evidence>
<gene>
    <name evidence="14" type="primary">rnhB</name>
    <name evidence="18" type="ORF">CLV62_103203</name>
</gene>
<comment type="cofactor">
    <cofactor evidence="2">
        <name>Mg(2+)</name>
        <dbReference type="ChEBI" id="CHEBI:18420"/>
    </cofactor>
</comment>
<evidence type="ECO:0000256" key="13">
    <source>
        <dbReference type="ARBA" id="ARBA00023211"/>
    </source>
</evidence>
<evidence type="ECO:0000256" key="1">
    <source>
        <dbReference type="ARBA" id="ARBA00000077"/>
    </source>
</evidence>
<name>A0A2V3PUG3_9BACT</name>
<comment type="caution">
    <text evidence="18">The sequence shown here is derived from an EMBL/GenBank/DDBJ whole genome shotgun (WGS) entry which is preliminary data.</text>
</comment>
<evidence type="ECO:0000256" key="14">
    <source>
        <dbReference type="HAMAP-Rule" id="MF_00052"/>
    </source>
</evidence>
<dbReference type="GO" id="GO:0005737">
    <property type="term" value="C:cytoplasm"/>
    <property type="evidence" value="ECO:0007669"/>
    <property type="project" value="UniProtKB-SubCell"/>
</dbReference>
<evidence type="ECO:0000313" key="19">
    <source>
        <dbReference type="Proteomes" id="UP000247973"/>
    </source>
</evidence>
<evidence type="ECO:0000256" key="10">
    <source>
        <dbReference type="ARBA" id="ARBA00022723"/>
    </source>
</evidence>
<reference evidence="18 19" key="1">
    <citation type="submission" date="2018-03" db="EMBL/GenBank/DDBJ databases">
        <title>Genomic Encyclopedia of Archaeal and Bacterial Type Strains, Phase II (KMG-II): from individual species to whole genera.</title>
        <authorList>
            <person name="Goeker M."/>
        </authorList>
    </citation>
    <scope>NUCLEOTIDE SEQUENCE [LARGE SCALE GENOMIC DNA]</scope>
    <source>
        <strain evidence="18 19">DSM 100214</strain>
    </source>
</reference>
<dbReference type="HAMAP" id="MF_00052_B">
    <property type="entry name" value="RNase_HII_B"/>
    <property type="match status" value="1"/>
</dbReference>
<evidence type="ECO:0000256" key="8">
    <source>
        <dbReference type="ARBA" id="ARBA00022490"/>
    </source>
</evidence>
<dbReference type="PANTHER" id="PTHR10954">
    <property type="entry name" value="RIBONUCLEASE H2 SUBUNIT A"/>
    <property type="match status" value="1"/>
</dbReference>
<evidence type="ECO:0000256" key="15">
    <source>
        <dbReference type="PROSITE-ProRule" id="PRU01319"/>
    </source>
</evidence>
<feature type="binding site" evidence="14 15">
    <location>
        <position position="147"/>
    </location>
    <ligand>
        <name>a divalent metal cation</name>
        <dbReference type="ChEBI" id="CHEBI:60240"/>
    </ligand>
</feature>
<dbReference type="NCBIfam" id="NF000595">
    <property type="entry name" value="PRK00015.1-3"/>
    <property type="match status" value="1"/>
</dbReference>
<dbReference type="InterPro" id="IPR022898">
    <property type="entry name" value="RNase_HII"/>
</dbReference>
<dbReference type="EC" id="3.1.26.4" evidence="6 14"/>
<evidence type="ECO:0000256" key="5">
    <source>
        <dbReference type="ARBA" id="ARBA00007383"/>
    </source>
</evidence>
<dbReference type="FunFam" id="3.30.420.10:FF:000078">
    <property type="entry name" value="Ribonuclease HII"/>
    <property type="match status" value="1"/>
</dbReference>
<evidence type="ECO:0000256" key="16">
    <source>
        <dbReference type="RuleBase" id="RU003515"/>
    </source>
</evidence>
<dbReference type="CDD" id="cd07182">
    <property type="entry name" value="RNase_HII_bacteria_HII_like"/>
    <property type="match status" value="1"/>
</dbReference>
<dbReference type="InterPro" id="IPR012337">
    <property type="entry name" value="RNaseH-like_sf"/>
</dbReference>
<comment type="subcellular location">
    <subcellularLocation>
        <location evidence="4 14">Cytoplasm</location>
    </subcellularLocation>
</comment>
<dbReference type="GO" id="GO:0006298">
    <property type="term" value="P:mismatch repair"/>
    <property type="evidence" value="ECO:0007669"/>
    <property type="project" value="TreeGrafter"/>
</dbReference>
<feature type="domain" description="RNase H type-2" evidence="17">
    <location>
        <begin position="49"/>
        <end position="238"/>
    </location>
</feature>
<keyword evidence="13 14" id="KW-0464">Manganese</keyword>
<dbReference type="GO" id="GO:0030145">
    <property type="term" value="F:manganese ion binding"/>
    <property type="evidence" value="ECO:0007669"/>
    <property type="project" value="UniProtKB-UniRule"/>
</dbReference>
<dbReference type="GO" id="GO:0043137">
    <property type="term" value="P:DNA replication, removal of RNA primer"/>
    <property type="evidence" value="ECO:0007669"/>
    <property type="project" value="TreeGrafter"/>
</dbReference>
<accession>A0A2V3PUG3</accession>
<keyword evidence="19" id="KW-1185">Reference proteome</keyword>
<comment type="similarity">
    <text evidence="5 14 16">Belongs to the RNase HII family.</text>
</comment>